<dbReference type="EMBL" id="LNXU01000015">
    <property type="protein sequence ID" value="KTC74473.1"/>
    <property type="molecule type" value="Genomic_DNA"/>
</dbReference>
<keyword evidence="2" id="KW-1185">Reference proteome</keyword>
<evidence type="ECO:0000313" key="2">
    <source>
        <dbReference type="Proteomes" id="UP000054695"/>
    </source>
</evidence>
<evidence type="ECO:0008006" key="3">
    <source>
        <dbReference type="Google" id="ProtNLM"/>
    </source>
</evidence>
<sequence length="57" mass="6832">MRIDREEARQFYTVEAEKNCWSGRELERQINSLLYDRLAKSKDKEGLINLAKEESRN</sequence>
<gene>
    <name evidence="1" type="ORF">Lboz_1386</name>
</gene>
<dbReference type="Proteomes" id="UP000054695">
    <property type="component" value="Unassembled WGS sequence"/>
</dbReference>
<accession>A0A0W0RTS5</accession>
<dbReference type="STRING" id="447.Lboz_1386"/>
<reference evidence="1 2" key="1">
    <citation type="submission" date="2015-11" db="EMBL/GenBank/DDBJ databases">
        <title>Genomic analysis of 38 Legionella species identifies large and diverse effector repertoires.</title>
        <authorList>
            <person name="Burstein D."/>
            <person name="Amaro F."/>
            <person name="Zusman T."/>
            <person name="Lifshitz Z."/>
            <person name="Cohen O."/>
            <person name="Gilbert J.A."/>
            <person name="Pupko T."/>
            <person name="Shuman H.A."/>
            <person name="Segal G."/>
        </authorList>
    </citation>
    <scope>NUCLEOTIDE SEQUENCE [LARGE SCALE GENOMIC DNA]</scope>
    <source>
        <strain evidence="1 2">WIGA</strain>
    </source>
</reference>
<organism evidence="1 2">
    <name type="scientific">Legionella bozemanae</name>
    <name type="common">Fluoribacter bozemanae</name>
    <dbReference type="NCBI Taxonomy" id="447"/>
    <lineage>
        <taxon>Bacteria</taxon>
        <taxon>Pseudomonadati</taxon>
        <taxon>Pseudomonadota</taxon>
        <taxon>Gammaproteobacteria</taxon>
        <taxon>Legionellales</taxon>
        <taxon>Legionellaceae</taxon>
        <taxon>Legionella</taxon>
    </lineage>
</organism>
<comment type="caution">
    <text evidence="1">The sequence shown here is derived from an EMBL/GenBank/DDBJ whole genome shotgun (WGS) entry which is preliminary data.</text>
</comment>
<proteinExistence type="predicted"/>
<dbReference type="PATRIC" id="fig|447.4.peg.1482"/>
<protein>
    <recommendedName>
        <fullName evidence="3">YhcG N-terminal domain-containing protein</fullName>
    </recommendedName>
</protein>
<name>A0A0W0RTS5_LEGBO</name>
<dbReference type="AlphaFoldDB" id="A0A0W0RTS5"/>
<evidence type="ECO:0000313" key="1">
    <source>
        <dbReference type="EMBL" id="KTC74473.1"/>
    </source>
</evidence>